<comment type="similarity">
    <text evidence="2">Belongs to the ATP-dependent AMP-binding enzyme family.</text>
</comment>
<dbReference type="CDD" id="cd19531">
    <property type="entry name" value="LCL_NRPS-like"/>
    <property type="match status" value="1"/>
</dbReference>
<dbReference type="Gene3D" id="3.40.50.12780">
    <property type="entry name" value="N-terminal domain of ligase-like"/>
    <property type="match status" value="1"/>
</dbReference>
<evidence type="ECO:0000256" key="2">
    <source>
        <dbReference type="ARBA" id="ARBA00006432"/>
    </source>
</evidence>
<dbReference type="FunFam" id="3.30.559.30:FF:000001">
    <property type="entry name" value="Non-ribosomal peptide synthetase"/>
    <property type="match status" value="1"/>
</dbReference>
<keyword evidence="3" id="KW-0596">Phosphopantetheine</keyword>
<dbReference type="InterPro" id="IPR036736">
    <property type="entry name" value="ACP-like_sf"/>
</dbReference>
<dbReference type="Proteomes" id="UP000835243">
    <property type="component" value="Chromosome"/>
</dbReference>
<dbReference type="PANTHER" id="PTHR45527:SF1">
    <property type="entry name" value="FATTY ACID SYNTHASE"/>
    <property type="match status" value="1"/>
</dbReference>
<dbReference type="Pfam" id="PF00550">
    <property type="entry name" value="PP-binding"/>
    <property type="match status" value="2"/>
</dbReference>
<dbReference type="Gene3D" id="1.10.1200.10">
    <property type="entry name" value="ACP-like"/>
    <property type="match status" value="2"/>
</dbReference>
<dbReference type="SUPFAM" id="SSF56801">
    <property type="entry name" value="Acetyl-CoA synthetase-like"/>
    <property type="match status" value="2"/>
</dbReference>
<dbReference type="SMART" id="SM00823">
    <property type="entry name" value="PKS_PP"/>
    <property type="match status" value="2"/>
</dbReference>
<dbReference type="InterPro" id="IPR009081">
    <property type="entry name" value="PP-bd_ACP"/>
</dbReference>
<sequence>MFLRTGDLGFAIDGQLYVAGRIKELMIFNGRNVHPQDVEAIVERTSDDFRANACVAFAEGEGHACEMVIVQEVESHRRLEPQALAMGVRTALVEQLDLFVRTTVILVKAGTLPRTTSGKLQRVHCRELHLSGALPFVWSSGQPPRLLAASVLAERPKAAPQMDTPLLLRLAETWKDVLGLDQVDADASFWDAGGHSVLAMQLLARIESEFGCALTVRDLFEHPTLGEFSGRLQQLVGSGAIRTASGAIPCVRGAASYPLSSAQQRLWFLDQLDPAAGVAYKIPSAVRLRGSLDEWALESALDRIVARHGSLRTSFVVTAEGAAQHVEPEDIGLKLARHDLSGLPLYEQSAEIERLRAEDELRPFDLSVAPLIRAALLKLSADDHVLLLTQHHIISDGWSIGVFTREFDALYSAFCQGLGDPLPPLQIQYVDAAAWQRQRLHSPHLDTQLAYWREQLRDAPALLELPLDRPRPAMQSYAGGSVSFTLPDALVRRLQTLSRAHGATLFMTMVAAWSVMLSRLSGQDDVVIGTPVANRPHPEIEGLIGLFVNTLALRIHVAGELTVSSLLDQVRDAALSAYAHQDVPFERVVEAVQPLRSLGYNPMFQTLLMLDASPGERDLTLHGLDVDSLPITQGTTLVDISLWLTLRGESLSGRLEYATGLFDAETIARWIDHLQTLLWSMVAEPTLPVGRLPMHSPEERLRLVRQFNPVARALAIEPTLAEVFEAQVERSPGAVALQCGDEKISYAELNRRADGVARQLLALGLCADDRIGLHLERGPALVVGALAILKAGGAYVPLDPSYPAERLAHIMADSTPRALLTLETGPASWMGLVKRVRPDDAMQAVVRPSDGPVCLRGTLRPNQLAYVIYTSGSTGIPKGVMIEHRNAVNFVAWARSTFNVYQLSHTLFSTSMNFDLALFELFVPLSVGACVRIVPDLISGAAGLDGCSLINTVPSVMDVALDLADIPASVKAINLAGEPLKRSLAEKLFARTDIEQLDNLYGPTETTTYSTWVQMDRATGFVPHLGQPVFNTQVHVLDAHGEPTPFGVCGEIHIGGAGVARGYLNRAELTAERFVVDPFRSDPQARLYRTGDIGRRMPDGTLEYVGRRDFQVKLRGFRIELGEIEAQLATCEGVRESVVMVSEDNRGEKALLAYLLMEAGVTLLSGSLREQLGRTLPAHMVPLAFIPIAAWPLTRNGKLDRQALRDMAAATSDSATYVEPQGETEQAIAVIWREVFGLERIGRDDDFFDLGGHSMTAVKVALRMSQSLSVDIPMVTLFKHRTIASLSKVVLAARLAAFSSSEVARLSAQLDALSDHDVNQMLMSQDAAAELALLTGLQSEPGIQTRE</sequence>
<dbReference type="InterPro" id="IPR023213">
    <property type="entry name" value="CAT-like_dom_sf"/>
</dbReference>
<dbReference type="Gene3D" id="3.30.300.30">
    <property type="match status" value="2"/>
</dbReference>
<dbReference type="InterPro" id="IPR006162">
    <property type="entry name" value="Ppantetheine_attach_site"/>
</dbReference>
<dbReference type="InterPro" id="IPR020845">
    <property type="entry name" value="AMP-binding_CS"/>
</dbReference>
<dbReference type="PROSITE" id="PS50075">
    <property type="entry name" value="CARRIER"/>
    <property type="match status" value="2"/>
</dbReference>
<dbReference type="EMBL" id="HG992341">
    <property type="protein sequence ID" value="CAE6772948.1"/>
    <property type="molecule type" value="Genomic_DNA"/>
</dbReference>
<evidence type="ECO:0000313" key="6">
    <source>
        <dbReference type="EMBL" id="CAE6772948.1"/>
    </source>
</evidence>
<dbReference type="GO" id="GO:0005737">
    <property type="term" value="C:cytoplasm"/>
    <property type="evidence" value="ECO:0007669"/>
    <property type="project" value="TreeGrafter"/>
</dbReference>
<feature type="domain" description="Carrier" evidence="5">
    <location>
        <begin position="161"/>
        <end position="236"/>
    </location>
</feature>
<gene>
    <name evidence="6" type="primary">lgrD_2</name>
    <name evidence="6" type="ORF">CFBP1159_22090</name>
</gene>
<dbReference type="GO" id="GO:0031177">
    <property type="term" value="F:phosphopantetheine binding"/>
    <property type="evidence" value="ECO:0007669"/>
    <property type="project" value="InterPro"/>
</dbReference>
<dbReference type="GO" id="GO:0043041">
    <property type="term" value="P:amino acid activation for nonribosomal peptide biosynthetic process"/>
    <property type="evidence" value="ECO:0007669"/>
    <property type="project" value="TreeGrafter"/>
</dbReference>
<evidence type="ECO:0000259" key="5">
    <source>
        <dbReference type="PROSITE" id="PS50075"/>
    </source>
</evidence>
<proteinExistence type="inferred from homology"/>
<dbReference type="SUPFAM" id="SSF52777">
    <property type="entry name" value="CoA-dependent acyltransferases"/>
    <property type="match status" value="2"/>
</dbReference>
<evidence type="ECO:0000256" key="4">
    <source>
        <dbReference type="ARBA" id="ARBA00022553"/>
    </source>
</evidence>
<dbReference type="PROSITE" id="PS00455">
    <property type="entry name" value="AMP_BINDING"/>
    <property type="match status" value="1"/>
</dbReference>
<dbReference type="PANTHER" id="PTHR45527">
    <property type="entry name" value="NONRIBOSOMAL PEPTIDE SYNTHETASE"/>
    <property type="match status" value="1"/>
</dbReference>
<dbReference type="InterPro" id="IPR025110">
    <property type="entry name" value="AMP-bd_C"/>
</dbReference>
<dbReference type="GO" id="GO:0044550">
    <property type="term" value="P:secondary metabolite biosynthetic process"/>
    <property type="evidence" value="ECO:0007669"/>
    <property type="project" value="TreeGrafter"/>
</dbReference>
<dbReference type="InterPro" id="IPR000873">
    <property type="entry name" value="AMP-dep_synth/lig_dom"/>
</dbReference>
<feature type="domain" description="Carrier" evidence="5">
    <location>
        <begin position="1219"/>
        <end position="1294"/>
    </location>
</feature>
<dbReference type="InterPro" id="IPR001242">
    <property type="entry name" value="Condensation_dom"/>
</dbReference>
<evidence type="ECO:0000256" key="3">
    <source>
        <dbReference type="ARBA" id="ARBA00022450"/>
    </source>
</evidence>
<dbReference type="InterPro" id="IPR010071">
    <property type="entry name" value="AA_adenyl_dom"/>
</dbReference>
<dbReference type="FunFam" id="1.10.1200.10:FF:000005">
    <property type="entry name" value="Nonribosomal peptide synthetase 1"/>
    <property type="match status" value="1"/>
</dbReference>
<keyword evidence="4" id="KW-0597">Phosphoprotein</keyword>
<dbReference type="InterPro" id="IPR045851">
    <property type="entry name" value="AMP-bd_C_sf"/>
</dbReference>
<dbReference type="FunFam" id="3.30.559.10:FF:000012">
    <property type="entry name" value="Non-ribosomal peptide synthetase"/>
    <property type="match status" value="1"/>
</dbReference>
<organism evidence="6">
    <name type="scientific">Xanthomonas arboricola pv. corylina</name>
    <dbReference type="NCBI Taxonomy" id="487821"/>
    <lineage>
        <taxon>Bacteria</taxon>
        <taxon>Pseudomonadati</taxon>
        <taxon>Pseudomonadota</taxon>
        <taxon>Gammaproteobacteria</taxon>
        <taxon>Lysobacterales</taxon>
        <taxon>Lysobacteraceae</taxon>
        <taxon>Xanthomonas</taxon>
    </lineage>
</organism>
<dbReference type="Gene3D" id="3.30.559.30">
    <property type="entry name" value="Nonribosomal peptide synthetase, condensation domain"/>
    <property type="match status" value="1"/>
</dbReference>
<dbReference type="FunFam" id="3.30.300.30:FF:000010">
    <property type="entry name" value="Enterobactin synthetase component F"/>
    <property type="match status" value="1"/>
</dbReference>
<comment type="cofactor">
    <cofactor evidence="1">
        <name>pantetheine 4'-phosphate</name>
        <dbReference type="ChEBI" id="CHEBI:47942"/>
    </cofactor>
</comment>
<reference evidence="6" key="1">
    <citation type="submission" date="2021-02" db="EMBL/GenBank/DDBJ databases">
        <authorList>
            <person name="Pothier F. J."/>
        </authorList>
    </citation>
    <scope>NUCLEOTIDE SEQUENCE</scope>
    <source>
        <strain evidence="6">CFBP 1159</strain>
    </source>
</reference>
<evidence type="ECO:0000256" key="1">
    <source>
        <dbReference type="ARBA" id="ARBA00001957"/>
    </source>
</evidence>
<dbReference type="SUPFAM" id="SSF47336">
    <property type="entry name" value="ACP-like"/>
    <property type="match status" value="2"/>
</dbReference>
<dbReference type="Gene3D" id="3.30.559.10">
    <property type="entry name" value="Chloramphenicol acetyltransferase-like domain"/>
    <property type="match status" value="1"/>
</dbReference>
<dbReference type="InterPro" id="IPR042099">
    <property type="entry name" value="ANL_N_sf"/>
</dbReference>
<dbReference type="PROSITE" id="PS00012">
    <property type="entry name" value="PHOSPHOPANTETHEINE"/>
    <property type="match status" value="1"/>
</dbReference>
<dbReference type="InterPro" id="IPR020806">
    <property type="entry name" value="PKS_PP-bd"/>
</dbReference>
<dbReference type="SMART" id="SM01294">
    <property type="entry name" value="PKS_PP_betabranch"/>
    <property type="match status" value="1"/>
</dbReference>
<dbReference type="Pfam" id="PF13193">
    <property type="entry name" value="AMP-binding_C"/>
    <property type="match status" value="1"/>
</dbReference>
<accession>A0A8D6Y6G4</accession>
<dbReference type="NCBIfam" id="TIGR01733">
    <property type="entry name" value="AA-adenyl-dom"/>
    <property type="match status" value="1"/>
</dbReference>
<dbReference type="Pfam" id="PF00668">
    <property type="entry name" value="Condensation"/>
    <property type="match status" value="1"/>
</dbReference>
<dbReference type="EMBL" id="HG992341">
    <property type="protein sequence ID" value="CAE6772972.1"/>
    <property type="molecule type" value="Genomic_DNA"/>
</dbReference>
<dbReference type="Pfam" id="PF00501">
    <property type="entry name" value="AMP-binding"/>
    <property type="match status" value="1"/>
</dbReference>
<name>A0A8D6Y6G4_9XANT</name>
<protein>
    <submittedName>
        <fullName evidence="6">Linear gramicidin synthase subunit D</fullName>
    </submittedName>
</protein>
<dbReference type="GO" id="GO:0003824">
    <property type="term" value="F:catalytic activity"/>
    <property type="evidence" value="ECO:0007669"/>
    <property type="project" value="InterPro"/>
</dbReference>